<keyword evidence="3" id="KW-0862">Zinc</keyword>
<evidence type="ECO:0000259" key="5">
    <source>
        <dbReference type="PROSITE" id="PS50097"/>
    </source>
</evidence>
<dbReference type="SUPFAM" id="SSF54695">
    <property type="entry name" value="POZ domain"/>
    <property type="match status" value="1"/>
</dbReference>
<dbReference type="SMART" id="SM00225">
    <property type="entry name" value="BTB"/>
    <property type="match status" value="1"/>
</dbReference>
<evidence type="ECO:0000313" key="8">
    <source>
        <dbReference type="Proteomes" id="UP001150062"/>
    </source>
</evidence>
<accession>A0ABQ8YZ95</accession>
<organism evidence="7 8">
    <name type="scientific">Anaeramoeba flamelloides</name>
    <dbReference type="NCBI Taxonomy" id="1746091"/>
    <lineage>
        <taxon>Eukaryota</taxon>
        <taxon>Metamonada</taxon>
        <taxon>Anaeramoebidae</taxon>
        <taxon>Anaeramoeba</taxon>
    </lineage>
</organism>
<dbReference type="CDD" id="cd18186">
    <property type="entry name" value="BTB_POZ_ZBTB_KLHL-like"/>
    <property type="match status" value="1"/>
</dbReference>
<protein>
    <submittedName>
        <fullName evidence="7">Ankyrin repeat</fullName>
    </submittedName>
</protein>
<dbReference type="Proteomes" id="UP001150062">
    <property type="component" value="Unassembled WGS sequence"/>
</dbReference>
<evidence type="ECO:0000256" key="4">
    <source>
        <dbReference type="SAM" id="Coils"/>
    </source>
</evidence>
<proteinExistence type="predicted"/>
<comment type="caution">
    <text evidence="7">The sequence shown here is derived from an EMBL/GenBank/DDBJ whole genome shotgun (WGS) entry which is preliminary data.</text>
</comment>
<keyword evidence="1" id="KW-0677">Repeat</keyword>
<evidence type="ECO:0000259" key="6">
    <source>
        <dbReference type="PROSITE" id="PS50119"/>
    </source>
</evidence>
<dbReference type="InterPro" id="IPR002110">
    <property type="entry name" value="Ankyrin_rpt"/>
</dbReference>
<evidence type="ECO:0000256" key="2">
    <source>
        <dbReference type="ARBA" id="ARBA00023043"/>
    </source>
</evidence>
<keyword evidence="4" id="KW-0175">Coiled coil</keyword>
<feature type="coiled-coil region" evidence="4">
    <location>
        <begin position="212"/>
        <end position="240"/>
    </location>
</feature>
<evidence type="ECO:0000256" key="3">
    <source>
        <dbReference type="PROSITE-ProRule" id="PRU00024"/>
    </source>
</evidence>
<sequence>MEQYKEIFTKHPFVLKKNNYIPNCQKCKFEESSIYCTVDKELLCYNCYINDHQPNVQLFFDLQKNIYALKTLQQAFGNLYKNSSSDNQSNQNGEIGIKYICLCELTDINLINFFFSSGFNQNKNINKETEENSFHLLCSTRNISFERIELFLKMHGDVNKENNLEQTPFQLLFYHNLPVTTEIIKLFIKKGIDLNKQDKYGNTILHSLFIQNEQKGDDYNDYENENENKEEKEKEEYERKYQIIKYILDNGANPNIKNKKKQTPLHILCKKSTTKSNKKQKYGLIKLLFDKGYKIKRSRRNESSELQILFDVNIPKLQIVKLFVEKGINLNQRDKGGDTVLHSLCRNARIEEKEEKNIKLFKYFLDQEINLNICNVFNRTSFDLLCRNISAKYSYFKIFLDKISQKKIQETNDKLELKSSLHGLCQTKNNPNMNVKLVKLFCDYGADINIDDKSSYTAFQQYCAAGNSDIEIINFFLNSGYIIKSRGKTCFHHYCENNSDLETIKLFLKFGANPIQTNFNQYSPFIYICKLKPNLEILKLFLKKGAKLMSNYNSSRIPFNYICQGNPSLEILKYCIRKGANFNTGDQLSRTAFDYLCSSHSENELIQFALLNGANPNFQNKFKKSCFMSYLSSNPNPNIETIQLFLQKNAKINQKCKFGKSCFHYLCLGNPNLSVIKFFVKSGAKVNDKDNDNKLPLHFLCLSKNPNPKILKYFLKYTKDINTKDSFFRTPIQCLALYNNNIKVFEPFLKYEVVLVDNIESGSNVIKSIIQNECVLDLVCLLLQYASNYKKNEGIFTTRYFRRFITLYSRQKNRPLLKQLIDANYNAIHEDFKGFLRNKEFTDYEIKGIKVHKFYLEWRTQKKIEDIKTILEKYEKKDINVFLKWIYYDKNPSDDETDQDHKKITKNRESGITERSYGIHMYLDFDKEEEEWCEKGNEKKREKEKEKEKEKGYTNLIIFEKILSQFNLQIDPKKYNLKLSMEKLYNDEKSKKFTILLNGINKEIKVHKFILQSRSGLFRKMFSNINDPNIDQIQDFYGLSIEAMQILIKYLYTGNIERKKLNDEIINELLDTADYYQLNPNCSFNYLIGNYGYPSSQYMEK</sequence>
<dbReference type="Gene3D" id="3.30.710.10">
    <property type="entry name" value="Potassium Channel Kv1.1, Chain A"/>
    <property type="match status" value="1"/>
</dbReference>
<dbReference type="PROSITE" id="PS50097">
    <property type="entry name" value="BTB"/>
    <property type="match status" value="1"/>
</dbReference>
<feature type="domain" description="B box-type" evidence="6">
    <location>
        <begin position="24"/>
        <end position="53"/>
    </location>
</feature>
<dbReference type="InterPro" id="IPR011333">
    <property type="entry name" value="SKP1/BTB/POZ_sf"/>
</dbReference>
<dbReference type="SUPFAM" id="SSF48403">
    <property type="entry name" value="Ankyrin repeat"/>
    <property type="match status" value="2"/>
</dbReference>
<keyword evidence="2" id="KW-0040">ANK repeat</keyword>
<dbReference type="Gene3D" id="1.25.40.20">
    <property type="entry name" value="Ankyrin repeat-containing domain"/>
    <property type="match status" value="4"/>
</dbReference>
<dbReference type="SMART" id="SM00248">
    <property type="entry name" value="ANK"/>
    <property type="match status" value="16"/>
</dbReference>
<dbReference type="Pfam" id="PF12796">
    <property type="entry name" value="Ank_2"/>
    <property type="match status" value="2"/>
</dbReference>
<dbReference type="PROSITE" id="PS50119">
    <property type="entry name" value="ZF_BBOX"/>
    <property type="match status" value="1"/>
</dbReference>
<evidence type="ECO:0000256" key="1">
    <source>
        <dbReference type="ARBA" id="ARBA00022737"/>
    </source>
</evidence>
<dbReference type="InterPro" id="IPR000315">
    <property type="entry name" value="Znf_B-box"/>
</dbReference>
<name>A0ABQ8YZ95_9EUKA</name>
<keyword evidence="8" id="KW-1185">Reference proteome</keyword>
<evidence type="ECO:0000313" key="7">
    <source>
        <dbReference type="EMBL" id="KAJ6249883.1"/>
    </source>
</evidence>
<keyword evidence="3" id="KW-0479">Metal-binding</keyword>
<gene>
    <name evidence="7" type="ORF">M0813_16564</name>
</gene>
<dbReference type="InterPro" id="IPR036770">
    <property type="entry name" value="Ankyrin_rpt-contain_sf"/>
</dbReference>
<reference evidence="7" key="1">
    <citation type="submission" date="2022-08" db="EMBL/GenBank/DDBJ databases">
        <title>Novel sulfate-reducing endosymbionts in the free-living metamonad Anaeramoeba.</title>
        <authorList>
            <person name="Jerlstrom-Hultqvist J."/>
            <person name="Cepicka I."/>
            <person name="Gallot-Lavallee L."/>
            <person name="Salas-Leiva D."/>
            <person name="Curtis B.A."/>
            <person name="Zahonova K."/>
            <person name="Pipaliya S."/>
            <person name="Dacks J."/>
            <person name="Roger A.J."/>
        </authorList>
    </citation>
    <scope>NUCLEOTIDE SEQUENCE</scope>
    <source>
        <strain evidence="7">Schooner1</strain>
    </source>
</reference>
<keyword evidence="3" id="KW-0863">Zinc-finger</keyword>
<feature type="domain" description="BTB" evidence="5">
    <location>
        <begin position="991"/>
        <end position="1060"/>
    </location>
</feature>
<dbReference type="InterPro" id="IPR000210">
    <property type="entry name" value="BTB/POZ_dom"/>
</dbReference>
<dbReference type="PANTHER" id="PTHR24198">
    <property type="entry name" value="ANKYRIN REPEAT AND PROTEIN KINASE DOMAIN-CONTAINING PROTEIN"/>
    <property type="match status" value="1"/>
</dbReference>
<dbReference type="PANTHER" id="PTHR24198:SF165">
    <property type="entry name" value="ANKYRIN REPEAT-CONTAINING PROTEIN-RELATED"/>
    <property type="match status" value="1"/>
</dbReference>
<dbReference type="EMBL" id="JAOAOG010000090">
    <property type="protein sequence ID" value="KAJ6249883.1"/>
    <property type="molecule type" value="Genomic_DNA"/>
</dbReference>
<dbReference type="Pfam" id="PF00651">
    <property type="entry name" value="BTB"/>
    <property type="match status" value="1"/>
</dbReference>